<accession>A0A6M2DA03</accession>
<evidence type="ECO:0000313" key="1">
    <source>
        <dbReference type="EMBL" id="NOV43143.1"/>
    </source>
</evidence>
<reference evidence="1" key="1">
    <citation type="submission" date="2019-09" db="EMBL/GenBank/DDBJ databases">
        <title>Organ-specific transcriptomic study of the physiology of the cattle tick, Rhipicephalus microplus.</title>
        <authorList>
            <person name="Tirloni L."/>
            <person name="Braz G."/>
            <person name="Gandara A.C.P."/>
            <person name="Sabadin G.A."/>
            <person name="da Silva R.M."/>
            <person name="Guizzo M.G."/>
            <person name="Machado J.A."/>
            <person name="Costa E.P."/>
            <person name="Gomes H.F."/>
            <person name="Moraes J."/>
            <person name="Mota M.B.S."/>
            <person name="Mesquita R.D."/>
            <person name="Alvarenga P.H."/>
            <person name="Alves F."/>
            <person name="Seixas A."/>
            <person name="da Fonseca R.N."/>
            <person name="Fogaca A."/>
            <person name="Logullo C."/>
            <person name="Tanaka A."/>
            <person name="Daffre S."/>
            <person name="Termignoni C."/>
            <person name="Vaz I.S.Jr."/>
            <person name="Oliveira P.L."/>
            <person name="Ribeiro J.M."/>
        </authorList>
    </citation>
    <scope>NUCLEOTIDE SEQUENCE</scope>
    <source>
        <strain evidence="1">Porto Alegre</strain>
    </source>
</reference>
<name>A0A6M2DA03_RHIMP</name>
<protein>
    <submittedName>
        <fullName evidence="1">Putative secreted protein ovary overexpressed</fullName>
    </submittedName>
</protein>
<sequence length="85" mass="9791">MQWHGFLAPTHLAKKRLPFFVYAAFGHGVHGRHQIVNEQQLFFNGVGILLRRFNASIKLHGHTRVKKQTRTLQSFHLKILLCGCS</sequence>
<dbReference type="AlphaFoldDB" id="A0A6M2DA03"/>
<organism evidence="1">
    <name type="scientific">Rhipicephalus microplus</name>
    <name type="common">Cattle tick</name>
    <name type="synonym">Boophilus microplus</name>
    <dbReference type="NCBI Taxonomy" id="6941"/>
    <lineage>
        <taxon>Eukaryota</taxon>
        <taxon>Metazoa</taxon>
        <taxon>Ecdysozoa</taxon>
        <taxon>Arthropoda</taxon>
        <taxon>Chelicerata</taxon>
        <taxon>Arachnida</taxon>
        <taxon>Acari</taxon>
        <taxon>Parasitiformes</taxon>
        <taxon>Ixodida</taxon>
        <taxon>Ixodoidea</taxon>
        <taxon>Ixodidae</taxon>
        <taxon>Rhipicephalinae</taxon>
        <taxon>Rhipicephalus</taxon>
        <taxon>Boophilus</taxon>
    </lineage>
</organism>
<dbReference type="EMBL" id="GHWJ01010406">
    <property type="protein sequence ID" value="NOV43143.1"/>
    <property type="molecule type" value="Transcribed_RNA"/>
</dbReference>
<proteinExistence type="predicted"/>